<dbReference type="OrthoDB" id="3934549at2759"/>
<evidence type="ECO:0000259" key="8">
    <source>
        <dbReference type="Pfam" id="PF20684"/>
    </source>
</evidence>
<evidence type="ECO:0000256" key="7">
    <source>
        <dbReference type="SAM" id="Phobius"/>
    </source>
</evidence>
<feature type="transmembrane region" description="Helical" evidence="7">
    <location>
        <begin position="15"/>
        <end position="35"/>
    </location>
</feature>
<feature type="region of interest" description="Disordered" evidence="6">
    <location>
        <begin position="292"/>
        <end position="311"/>
    </location>
</feature>
<sequence>MVEPPNTAYGNNGSMVLGISWAETALALVLVALRAKTAAVCPPGHPRAGILGLRWDFIWVMIALGFALCTQSLMTASVHYDLINHSEPPVHRDLVKSKLWSWMGQITSLLAMAVARIAVVALLLTLQSGTACRGRTALYFMAAFQLIISLVLVVLMLTQCQPMAKLWDNDIDGACPLIVVCSRFGYFHGVTVLLDLILAFYPLYIIGRLQQMKRSTKVSLGLIMCGGLISGIAGLNKTVSITQNTELIGTGTTSKVNVWALTEMWFIIIFGSIPVLRACFVRFTQDIKKTAARSSGSSSDPSDPSDPDGSWIELHNRSQSVWVTRGSSHATEGCPVRQILVTTNTSVVREGK</sequence>
<evidence type="ECO:0000256" key="5">
    <source>
        <dbReference type="ARBA" id="ARBA00038359"/>
    </source>
</evidence>
<dbReference type="VEuPathDB" id="FungiDB:P168DRAFT_319857"/>
<evidence type="ECO:0000256" key="4">
    <source>
        <dbReference type="ARBA" id="ARBA00023136"/>
    </source>
</evidence>
<keyword evidence="10" id="KW-1185">Reference proteome</keyword>
<feature type="transmembrane region" description="Helical" evidence="7">
    <location>
        <begin position="186"/>
        <end position="206"/>
    </location>
</feature>
<feature type="transmembrane region" description="Helical" evidence="7">
    <location>
        <begin position="218"/>
        <end position="236"/>
    </location>
</feature>
<keyword evidence="2 7" id="KW-0812">Transmembrane</keyword>
<protein>
    <recommendedName>
        <fullName evidence="8">Rhodopsin domain-containing protein</fullName>
    </recommendedName>
</protein>
<keyword evidence="3 7" id="KW-1133">Transmembrane helix</keyword>
<feature type="transmembrane region" description="Helical" evidence="7">
    <location>
        <begin position="56"/>
        <end position="80"/>
    </location>
</feature>
<organism evidence="9 10">
    <name type="scientific">Aspergillus campestris (strain IBT 28561)</name>
    <dbReference type="NCBI Taxonomy" id="1392248"/>
    <lineage>
        <taxon>Eukaryota</taxon>
        <taxon>Fungi</taxon>
        <taxon>Dikarya</taxon>
        <taxon>Ascomycota</taxon>
        <taxon>Pezizomycotina</taxon>
        <taxon>Eurotiomycetes</taxon>
        <taxon>Eurotiomycetidae</taxon>
        <taxon>Eurotiales</taxon>
        <taxon>Aspergillaceae</taxon>
        <taxon>Aspergillus</taxon>
        <taxon>Aspergillus subgen. Circumdati</taxon>
    </lineage>
</organism>
<evidence type="ECO:0000256" key="6">
    <source>
        <dbReference type="SAM" id="MobiDB-lite"/>
    </source>
</evidence>
<gene>
    <name evidence="9" type="ORF">P168DRAFT_319857</name>
</gene>
<comment type="caution">
    <text evidence="9">The sequence shown here is derived from an EMBL/GenBank/DDBJ whole genome shotgun (WGS) entry which is preliminary data.</text>
</comment>
<keyword evidence="4 7" id="KW-0472">Membrane</keyword>
<evidence type="ECO:0000313" key="9">
    <source>
        <dbReference type="EMBL" id="PKY03329.1"/>
    </source>
</evidence>
<dbReference type="PANTHER" id="PTHR33048">
    <property type="entry name" value="PTH11-LIKE INTEGRAL MEMBRANE PROTEIN (AFU_ORTHOLOGUE AFUA_5G11245)"/>
    <property type="match status" value="1"/>
</dbReference>
<evidence type="ECO:0000256" key="1">
    <source>
        <dbReference type="ARBA" id="ARBA00004141"/>
    </source>
</evidence>
<comment type="similarity">
    <text evidence="5">Belongs to the SAT4 family.</text>
</comment>
<dbReference type="EMBL" id="MSFM01000008">
    <property type="protein sequence ID" value="PKY03329.1"/>
    <property type="molecule type" value="Genomic_DNA"/>
</dbReference>
<feature type="transmembrane region" description="Helical" evidence="7">
    <location>
        <begin position="100"/>
        <end position="126"/>
    </location>
</feature>
<dbReference type="InterPro" id="IPR049326">
    <property type="entry name" value="Rhodopsin_dom_fungi"/>
</dbReference>
<feature type="domain" description="Rhodopsin" evidence="8">
    <location>
        <begin position="52"/>
        <end position="281"/>
    </location>
</feature>
<feature type="transmembrane region" description="Helical" evidence="7">
    <location>
        <begin position="256"/>
        <end position="280"/>
    </location>
</feature>
<feature type="compositionally biased region" description="Low complexity" evidence="6">
    <location>
        <begin position="294"/>
        <end position="310"/>
    </location>
</feature>
<feature type="transmembrane region" description="Helical" evidence="7">
    <location>
        <begin position="138"/>
        <end position="157"/>
    </location>
</feature>
<dbReference type="Pfam" id="PF20684">
    <property type="entry name" value="Fung_rhodopsin"/>
    <property type="match status" value="1"/>
</dbReference>
<dbReference type="PANTHER" id="PTHR33048:SF165">
    <property type="entry name" value="INTEGRAL MEMBRANE PROTEIN"/>
    <property type="match status" value="1"/>
</dbReference>
<evidence type="ECO:0000313" key="10">
    <source>
        <dbReference type="Proteomes" id="UP000234254"/>
    </source>
</evidence>
<dbReference type="GO" id="GO:0016020">
    <property type="term" value="C:membrane"/>
    <property type="evidence" value="ECO:0007669"/>
    <property type="project" value="UniProtKB-SubCell"/>
</dbReference>
<dbReference type="Proteomes" id="UP000234254">
    <property type="component" value="Unassembled WGS sequence"/>
</dbReference>
<dbReference type="AlphaFoldDB" id="A0A2I1D0E1"/>
<evidence type="ECO:0000256" key="3">
    <source>
        <dbReference type="ARBA" id="ARBA00022989"/>
    </source>
</evidence>
<dbReference type="GeneID" id="36547845"/>
<dbReference type="InterPro" id="IPR052337">
    <property type="entry name" value="SAT4-like"/>
</dbReference>
<accession>A0A2I1D0E1</accession>
<name>A0A2I1D0E1_ASPC2</name>
<reference evidence="9" key="1">
    <citation type="submission" date="2016-12" db="EMBL/GenBank/DDBJ databases">
        <title>The genomes of Aspergillus section Nigri reveals drivers in fungal speciation.</title>
        <authorList>
            <consortium name="DOE Joint Genome Institute"/>
            <person name="Vesth T.C."/>
            <person name="Nybo J."/>
            <person name="Theobald S."/>
            <person name="Brandl J."/>
            <person name="Frisvad J.C."/>
            <person name="Nielsen K.F."/>
            <person name="Lyhne E.K."/>
            <person name="Kogle M.E."/>
            <person name="Kuo A."/>
            <person name="Riley R."/>
            <person name="Clum A."/>
            <person name="Nolan M."/>
            <person name="Lipzen A."/>
            <person name="Salamov A."/>
            <person name="Henrissat B."/>
            <person name="Wiebenga A."/>
            <person name="De vries R.P."/>
            <person name="Grigoriev I.V."/>
            <person name="Mortensen U.H."/>
            <person name="Andersen M.R."/>
            <person name="Baker S.E."/>
        </authorList>
    </citation>
    <scope>NUCLEOTIDE SEQUENCE</scope>
    <source>
        <strain evidence="9">IBT 28561</strain>
    </source>
</reference>
<dbReference type="RefSeq" id="XP_024691923.1">
    <property type="nucleotide sequence ID" value="XM_024840321.1"/>
</dbReference>
<evidence type="ECO:0000256" key="2">
    <source>
        <dbReference type="ARBA" id="ARBA00022692"/>
    </source>
</evidence>
<comment type="subcellular location">
    <subcellularLocation>
        <location evidence="1">Membrane</location>
        <topology evidence="1">Multi-pass membrane protein</topology>
    </subcellularLocation>
</comment>
<proteinExistence type="inferred from homology"/>